<dbReference type="PANTHER" id="PTHR32119:SF2">
    <property type="entry name" value="OROTIDINE 5'-PHOSPHATE DECARBOXYLASE"/>
    <property type="match status" value="1"/>
</dbReference>
<evidence type="ECO:0000256" key="7">
    <source>
        <dbReference type="HAMAP-Rule" id="MF_01200"/>
    </source>
</evidence>
<dbReference type="EMBL" id="BIFH01000054">
    <property type="protein sequence ID" value="GCE01870.1"/>
    <property type="molecule type" value="Genomic_DNA"/>
</dbReference>
<evidence type="ECO:0000256" key="5">
    <source>
        <dbReference type="ARBA" id="ARBA00023239"/>
    </source>
</evidence>
<feature type="active site" description="For OMPdecase activity" evidence="8">
    <location>
        <position position="68"/>
    </location>
</feature>
<dbReference type="InterPro" id="IPR013785">
    <property type="entry name" value="Aldolase_TIM"/>
</dbReference>
<dbReference type="GO" id="GO:0006207">
    <property type="term" value="P:'de novo' pyrimidine nucleobase biosynthetic process"/>
    <property type="evidence" value="ECO:0007669"/>
    <property type="project" value="InterPro"/>
</dbReference>
<evidence type="ECO:0000313" key="12">
    <source>
        <dbReference type="EMBL" id="GCE01870.1"/>
    </source>
</evidence>
<dbReference type="Proteomes" id="UP000286931">
    <property type="component" value="Unassembled WGS sequence"/>
</dbReference>
<feature type="binding site" evidence="7 9">
    <location>
        <position position="188"/>
    </location>
    <ligand>
        <name>substrate</name>
    </ligand>
</feature>
<evidence type="ECO:0000259" key="11">
    <source>
        <dbReference type="SMART" id="SM00934"/>
    </source>
</evidence>
<feature type="active site" description="For OMPdecase activity" evidence="8">
    <location>
        <position position="65"/>
    </location>
</feature>
<dbReference type="HAMAP" id="MF_01200_B">
    <property type="entry name" value="OMPdecase_type1_B"/>
    <property type="match status" value="1"/>
</dbReference>
<dbReference type="RefSeq" id="WP_126643446.1">
    <property type="nucleotide sequence ID" value="NZ_BIFH01000054.1"/>
</dbReference>
<dbReference type="OrthoDB" id="9806203at2"/>
<dbReference type="InterPro" id="IPR018089">
    <property type="entry name" value="OMPdecase_AS"/>
</dbReference>
<dbReference type="InterPro" id="IPR014732">
    <property type="entry name" value="OMPdecase"/>
</dbReference>
<dbReference type="NCBIfam" id="TIGR01740">
    <property type="entry name" value="pyrF"/>
    <property type="match status" value="1"/>
</dbReference>
<dbReference type="PANTHER" id="PTHR32119">
    <property type="entry name" value="OROTIDINE 5'-PHOSPHATE DECARBOXYLASE"/>
    <property type="match status" value="1"/>
</dbReference>
<comment type="subunit">
    <text evidence="7">Homodimer.</text>
</comment>
<keyword evidence="4 7" id="KW-0665">Pyrimidine biosynthesis</keyword>
<comment type="similarity">
    <text evidence="7">Belongs to the OMP decarboxylase family. Type 1 subfamily.</text>
</comment>
<evidence type="ECO:0000256" key="4">
    <source>
        <dbReference type="ARBA" id="ARBA00022975"/>
    </source>
</evidence>
<dbReference type="UniPathway" id="UPA00070">
    <property type="reaction ID" value="UER00120"/>
</dbReference>
<accession>A0A401Z4U5</accession>
<feature type="active site" description="For OMPdecase activity" evidence="8">
    <location>
        <position position="63"/>
    </location>
</feature>
<evidence type="ECO:0000313" key="13">
    <source>
        <dbReference type="Proteomes" id="UP000286931"/>
    </source>
</evidence>
<evidence type="ECO:0000256" key="10">
    <source>
        <dbReference type="RuleBase" id="RU000512"/>
    </source>
</evidence>
<evidence type="ECO:0000256" key="2">
    <source>
        <dbReference type="ARBA" id="ARBA00004861"/>
    </source>
</evidence>
<protein>
    <recommendedName>
        <fullName evidence="7">Orotidine 5'-phosphate decarboxylase</fullName>
        <ecNumber evidence="7">4.1.1.23</ecNumber>
    </recommendedName>
    <alternativeName>
        <fullName evidence="7">OMP decarboxylase</fullName>
        <shortName evidence="7">OMPDCase</shortName>
        <shortName evidence="7">OMPdecase</shortName>
    </alternativeName>
</protein>
<feature type="binding site" evidence="7 9">
    <location>
        <position position="118"/>
    </location>
    <ligand>
        <name>substrate</name>
    </ligand>
</feature>
<keyword evidence="3 7" id="KW-0210">Decarboxylase</keyword>
<evidence type="ECO:0000256" key="8">
    <source>
        <dbReference type="PIRSR" id="PIRSR614732-1"/>
    </source>
</evidence>
<name>A0A401Z4U5_9ACTN</name>
<dbReference type="SUPFAM" id="SSF51366">
    <property type="entry name" value="Ribulose-phoshate binding barrel"/>
    <property type="match status" value="1"/>
</dbReference>
<reference evidence="12 13" key="1">
    <citation type="submission" date="2018-12" db="EMBL/GenBank/DDBJ databases">
        <title>Draft genome sequence of Embleya hyalina NBRC 13850T.</title>
        <authorList>
            <person name="Komaki H."/>
            <person name="Hosoyama A."/>
            <person name="Kimura A."/>
            <person name="Ichikawa N."/>
            <person name="Tamura T."/>
        </authorList>
    </citation>
    <scope>NUCLEOTIDE SEQUENCE [LARGE SCALE GENOMIC DNA]</scope>
    <source>
        <strain evidence="12 13">NBRC 13850</strain>
    </source>
</reference>
<dbReference type="AlphaFoldDB" id="A0A401Z4U5"/>
<dbReference type="InterPro" id="IPR001754">
    <property type="entry name" value="OMPdeCOase_dom"/>
</dbReference>
<dbReference type="GO" id="GO:0005829">
    <property type="term" value="C:cytosol"/>
    <property type="evidence" value="ECO:0007669"/>
    <property type="project" value="TreeGrafter"/>
</dbReference>
<dbReference type="InterPro" id="IPR011060">
    <property type="entry name" value="RibuloseP-bd_barrel"/>
</dbReference>
<dbReference type="GO" id="GO:0004590">
    <property type="term" value="F:orotidine-5'-phosphate decarboxylase activity"/>
    <property type="evidence" value="ECO:0007669"/>
    <property type="project" value="UniProtKB-UniRule"/>
</dbReference>
<comment type="pathway">
    <text evidence="2 7 10">Pyrimidine metabolism; UMP biosynthesis via de novo pathway; UMP from orotate: step 2/2.</text>
</comment>
<sequence length="231" mass="22885">MSNLAPVAVALDAPDLDRALAWAKAAGPYVSTVKVGLEVFLRDGADAVSGAREASGGRDVFLDLKLHDIPNTVAGAVRSVARLAPTYLTVHASGGTAMIRAAADAAPEVNIVAVTVLTSMAEADLAAVGLAGPSIEAARRLAGLAVAAGARAIVCSPREVAAVRAEVGPGIVLITPGVRPAGAALGDQSRVATPERALADGADLLVIGRPITGAADVAEAARTIAAGLAAR</sequence>
<gene>
    <name evidence="7 12" type="primary">pyrF</name>
    <name evidence="12" type="ORF">EHYA_09644</name>
</gene>
<dbReference type="GO" id="GO:0044205">
    <property type="term" value="P:'de novo' UMP biosynthetic process"/>
    <property type="evidence" value="ECO:0007669"/>
    <property type="project" value="UniProtKB-UniRule"/>
</dbReference>
<dbReference type="NCBIfam" id="NF001273">
    <property type="entry name" value="PRK00230.1"/>
    <property type="match status" value="1"/>
</dbReference>
<feature type="binding site" evidence="7 9">
    <location>
        <position position="179"/>
    </location>
    <ligand>
        <name>substrate</name>
    </ligand>
</feature>
<evidence type="ECO:0000256" key="9">
    <source>
        <dbReference type="PIRSR" id="PIRSR614732-2"/>
    </source>
</evidence>
<feature type="active site" description="Proton donor" evidence="7">
    <location>
        <position position="65"/>
    </location>
</feature>
<keyword evidence="13" id="KW-1185">Reference proteome</keyword>
<dbReference type="InterPro" id="IPR047596">
    <property type="entry name" value="OMPdecase_bac"/>
</dbReference>
<keyword evidence="5 7" id="KW-0456">Lyase</keyword>
<feature type="domain" description="Orotidine 5'-phosphate decarboxylase" evidence="11">
    <location>
        <begin position="6"/>
        <end position="224"/>
    </location>
</feature>
<feature type="binding site" evidence="7 9">
    <location>
        <position position="208"/>
    </location>
    <ligand>
        <name>substrate</name>
    </ligand>
</feature>
<organism evidence="12 13">
    <name type="scientific">Embleya hyalina</name>
    <dbReference type="NCBI Taxonomy" id="516124"/>
    <lineage>
        <taxon>Bacteria</taxon>
        <taxon>Bacillati</taxon>
        <taxon>Actinomycetota</taxon>
        <taxon>Actinomycetes</taxon>
        <taxon>Kitasatosporales</taxon>
        <taxon>Streptomycetaceae</taxon>
        <taxon>Embleya</taxon>
    </lineage>
</organism>
<dbReference type="PROSITE" id="PS00156">
    <property type="entry name" value="OMPDECASE"/>
    <property type="match status" value="1"/>
</dbReference>
<comment type="function">
    <text evidence="1 7">Catalyzes the decarboxylation of orotidine 5'-monophosphate (OMP) to uridine 5'-monophosphate (UMP).</text>
</comment>
<dbReference type="EC" id="4.1.1.23" evidence="7"/>
<evidence type="ECO:0000256" key="1">
    <source>
        <dbReference type="ARBA" id="ARBA00002356"/>
    </source>
</evidence>
<evidence type="ECO:0000256" key="6">
    <source>
        <dbReference type="ARBA" id="ARBA00049157"/>
    </source>
</evidence>
<comment type="caution">
    <text evidence="12">The sequence shown here is derived from an EMBL/GenBank/DDBJ whole genome shotgun (WGS) entry which is preliminary data.</text>
</comment>
<proteinExistence type="inferred from homology"/>
<feature type="binding site" evidence="7 9">
    <location>
        <position position="34"/>
    </location>
    <ligand>
        <name>substrate</name>
    </ligand>
</feature>
<comment type="catalytic activity">
    <reaction evidence="6 7 10">
        <text>orotidine 5'-phosphate + H(+) = UMP + CO2</text>
        <dbReference type="Rhea" id="RHEA:11596"/>
        <dbReference type="ChEBI" id="CHEBI:15378"/>
        <dbReference type="ChEBI" id="CHEBI:16526"/>
        <dbReference type="ChEBI" id="CHEBI:57538"/>
        <dbReference type="ChEBI" id="CHEBI:57865"/>
        <dbReference type="EC" id="4.1.1.23"/>
    </reaction>
</comment>
<evidence type="ECO:0000256" key="3">
    <source>
        <dbReference type="ARBA" id="ARBA00022793"/>
    </source>
</evidence>
<feature type="binding site" evidence="7 9">
    <location>
        <position position="12"/>
    </location>
    <ligand>
        <name>substrate</name>
    </ligand>
</feature>
<feature type="binding site" evidence="7 9">
    <location>
        <position position="209"/>
    </location>
    <ligand>
        <name>substrate</name>
    </ligand>
</feature>
<dbReference type="Pfam" id="PF00215">
    <property type="entry name" value="OMPdecase"/>
    <property type="match status" value="1"/>
</dbReference>
<feature type="binding site" evidence="7">
    <location>
        <begin position="63"/>
        <end position="72"/>
    </location>
    <ligand>
        <name>substrate</name>
    </ligand>
</feature>
<dbReference type="SMART" id="SM00934">
    <property type="entry name" value="OMPdecase"/>
    <property type="match status" value="1"/>
</dbReference>
<dbReference type="Gene3D" id="3.20.20.70">
    <property type="entry name" value="Aldolase class I"/>
    <property type="match status" value="1"/>
</dbReference>
<dbReference type="CDD" id="cd04725">
    <property type="entry name" value="OMP_decarboxylase_like"/>
    <property type="match status" value="1"/>
</dbReference>